<gene>
    <name evidence="1" type="ORF">EZJ43_16275</name>
</gene>
<sequence length="133" mass="15514">MKSDINNRNDIIILVDTFYNNVQQNNLIGPIFTEVAKVDWSHHLPKMYDFWESILFGKAIYKGNPMLTHFDLQKKANLDKQEFDTWKGIFFKTVDDLFEGENAEMIKQKAKSIADLMHFKLSSISPNINIKSQ</sequence>
<dbReference type="InterPro" id="IPR012292">
    <property type="entry name" value="Globin/Proto"/>
</dbReference>
<dbReference type="SUPFAM" id="SSF46458">
    <property type="entry name" value="Globin-like"/>
    <property type="match status" value="1"/>
</dbReference>
<reference evidence="1 2" key="1">
    <citation type="submission" date="2019-02" db="EMBL/GenBank/DDBJ databases">
        <title>Pedobacter sp. nov., a novel speices isolated from soil of pinguins habitat in Antarcitica.</title>
        <authorList>
            <person name="He R.-H."/>
        </authorList>
    </citation>
    <scope>NUCLEOTIDE SEQUENCE [LARGE SCALE GENOMIC DNA]</scope>
    <source>
        <strain evidence="1 2">E01020</strain>
    </source>
</reference>
<evidence type="ECO:0000313" key="2">
    <source>
        <dbReference type="Proteomes" id="UP000295668"/>
    </source>
</evidence>
<name>A0A4V2ZZZ6_9SPHI</name>
<dbReference type="GO" id="GO:0020037">
    <property type="term" value="F:heme binding"/>
    <property type="evidence" value="ECO:0007669"/>
    <property type="project" value="InterPro"/>
</dbReference>
<comment type="caution">
    <text evidence="1">The sequence shown here is derived from an EMBL/GenBank/DDBJ whole genome shotgun (WGS) entry which is preliminary data.</text>
</comment>
<protein>
    <submittedName>
        <fullName evidence="1">Group III truncated hemoglobin</fullName>
    </submittedName>
</protein>
<dbReference type="CDD" id="cd08916">
    <property type="entry name" value="TrHb3_P"/>
    <property type="match status" value="1"/>
</dbReference>
<accession>A0A4V2ZZZ6</accession>
<keyword evidence="2" id="KW-1185">Reference proteome</keyword>
<dbReference type="Proteomes" id="UP000295668">
    <property type="component" value="Unassembled WGS sequence"/>
</dbReference>
<dbReference type="RefSeq" id="WP_133263794.1">
    <property type="nucleotide sequence ID" value="NZ_SJCY01000016.1"/>
</dbReference>
<dbReference type="InterPro" id="IPR009050">
    <property type="entry name" value="Globin-like_sf"/>
</dbReference>
<dbReference type="GO" id="GO:0019825">
    <property type="term" value="F:oxygen binding"/>
    <property type="evidence" value="ECO:0007669"/>
    <property type="project" value="InterPro"/>
</dbReference>
<proteinExistence type="predicted"/>
<organism evidence="1 2">
    <name type="scientific">Pedobacter changchengzhani</name>
    <dbReference type="NCBI Taxonomy" id="2529274"/>
    <lineage>
        <taxon>Bacteria</taxon>
        <taxon>Pseudomonadati</taxon>
        <taxon>Bacteroidota</taxon>
        <taxon>Sphingobacteriia</taxon>
        <taxon>Sphingobacteriales</taxon>
        <taxon>Sphingobacteriaceae</taxon>
        <taxon>Pedobacter</taxon>
    </lineage>
</organism>
<dbReference type="OrthoDB" id="25954at2"/>
<dbReference type="Gene3D" id="1.10.490.10">
    <property type="entry name" value="Globins"/>
    <property type="match status" value="1"/>
</dbReference>
<dbReference type="AlphaFoldDB" id="A0A4V2ZZZ6"/>
<dbReference type="EMBL" id="SJCY01000016">
    <property type="protein sequence ID" value="TDG34923.1"/>
    <property type="molecule type" value="Genomic_DNA"/>
</dbReference>
<evidence type="ECO:0000313" key="1">
    <source>
        <dbReference type="EMBL" id="TDG34923.1"/>
    </source>
</evidence>